<reference evidence="4" key="1">
    <citation type="submission" date="2011-10" db="EMBL/GenBank/DDBJ databases">
        <title>The complete genome of chromosome of Thermovirga lienii DSM 17291.</title>
        <authorList>
            <consortium name="US DOE Joint Genome Institute (JGI-PGF)"/>
            <person name="Lucas S."/>
            <person name="Copeland A."/>
            <person name="Lapidus A."/>
            <person name="Glavina del Rio T."/>
            <person name="Dalin E."/>
            <person name="Tice H."/>
            <person name="Bruce D."/>
            <person name="Goodwin L."/>
            <person name="Pitluck S."/>
            <person name="Peters L."/>
            <person name="Mikhailova N."/>
            <person name="Saunders E."/>
            <person name="Kyrpides N."/>
            <person name="Mavromatis K."/>
            <person name="Ivanova N."/>
            <person name="Last F.I."/>
            <person name="Brettin T."/>
            <person name="Detter J.C."/>
            <person name="Han C."/>
            <person name="Larimer F."/>
            <person name="Land M."/>
            <person name="Hauser L."/>
            <person name="Markowitz V."/>
            <person name="Cheng J.-F."/>
            <person name="Hugenholtz P."/>
            <person name="Woyke T."/>
            <person name="Wu D."/>
            <person name="Spring S."/>
            <person name="Schroeder M."/>
            <person name="Brambilla E.-M."/>
            <person name="Klenk H.-P."/>
            <person name="Eisen J.A."/>
        </authorList>
    </citation>
    <scope>NUCLEOTIDE SEQUENCE [LARGE SCALE GENOMIC DNA]</scope>
    <source>
        <strain evidence="4">ATCC BAA-1197 / DSM 17291 / Cas60314</strain>
    </source>
</reference>
<dbReference type="SUPFAM" id="SSF52518">
    <property type="entry name" value="Thiamin diphosphate-binding fold (THDP-binding)"/>
    <property type="match status" value="1"/>
</dbReference>
<dbReference type="HOGENOM" id="CLU_048564_2_0_0"/>
<dbReference type="PANTHER" id="PTHR48084">
    <property type="entry name" value="2-OXOGLUTARATE OXIDOREDUCTASE SUBUNIT KORB-RELATED"/>
    <property type="match status" value="1"/>
</dbReference>
<dbReference type="Pfam" id="PF02775">
    <property type="entry name" value="TPP_enzyme_C"/>
    <property type="match status" value="1"/>
</dbReference>
<keyword evidence="4" id="KW-1185">Reference proteome</keyword>
<dbReference type="GO" id="GO:0030976">
    <property type="term" value="F:thiamine pyrophosphate binding"/>
    <property type="evidence" value="ECO:0007669"/>
    <property type="project" value="InterPro"/>
</dbReference>
<dbReference type="Gene3D" id="3.40.50.970">
    <property type="match status" value="1"/>
</dbReference>
<evidence type="ECO:0000259" key="2">
    <source>
        <dbReference type="Pfam" id="PF02775"/>
    </source>
</evidence>
<sequence length="275" mass="29679">MPRPEIESWLRKRFFPHIWCPGCGHGVILHALLRALVSCGKKKEETVIASGIGCSSRMPGYIDACTVHTTHGRSLAFATGIKLANPSLTVVDVMGDGDCSAIGGNHFIHACRRNIDITAIVMNNNIYGMTGGQASPTTPPGSKATTAPYGVVDPPFDICKLAVGAGATYVARTTIANPVMCEKYIKTAIEHKGFSVVEIVSSCHTQYGRRNKRRTPVDNLNYLKAASVPLAKAKEMSEEELLGKITVGEFVKVDKPEYTEMYDKVIEAAGGKSHE</sequence>
<dbReference type="PANTHER" id="PTHR48084:SF1">
    <property type="entry name" value="2-OXOGLUTARATE SYNTHASE SUBUNIT KORB"/>
    <property type="match status" value="1"/>
</dbReference>
<dbReference type="InterPro" id="IPR029061">
    <property type="entry name" value="THDP-binding"/>
</dbReference>
<dbReference type="Proteomes" id="UP000005868">
    <property type="component" value="Chromosome"/>
</dbReference>
<dbReference type="OrthoDB" id="9775140at2"/>
<protein>
    <submittedName>
        <fullName evidence="3">Thiamine pyrophosphate TPP-binding domain-containing protein</fullName>
    </submittedName>
</protein>
<accession>G7V9Z0</accession>
<dbReference type="GO" id="GO:0016625">
    <property type="term" value="F:oxidoreductase activity, acting on the aldehyde or oxo group of donors, iron-sulfur protein as acceptor"/>
    <property type="evidence" value="ECO:0007669"/>
    <property type="project" value="UniProtKB-ARBA"/>
</dbReference>
<dbReference type="eggNOG" id="COG1013">
    <property type="taxonomic scope" value="Bacteria"/>
</dbReference>
<dbReference type="CDD" id="cd03375">
    <property type="entry name" value="TPP_OGFOR"/>
    <property type="match status" value="1"/>
</dbReference>
<feature type="domain" description="Thiamine pyrophosphate enzyme TPP-binding" evidence="2">
    <location>
        <begin position="52"/>
        <end position="199"/>
    </location>
</feature>
<dbReference type="GO" id="GO:0045333">
    <property type="term" value="P:cellular respiration"/>
    <property type="evidence" value="ECO:0007669"/>
    <property type="project" value="UniProtKB-ARBA"/>
</dbReference>
<dbReference type="InterPro" id="IPR011766">
    <property type="entry name" value="TPP_enzyme_TPP-bd"/>
</dbReference>
<keyword evidence="1" id="KW-0560">Oxidoreductase</keyword>
<name>G7V9Z0_THELD</name>
<evidence type="ECO:0000313" key="4">
    <source>
        <dbReference type="Proteomes" id="UP000005868"/>
    </source>
</evidence>
<proteinExistence type="predicted"/>
<organism evidence="3 4">
    <name type="scientific">Thermovirga lienii (strain ATCC BAA-1197 / DSM 17291 / Cas60314)</name>
    <dbReference type="NCBI Taxonomy" id="580340"/>
    <lineage>
        <taxon>Bacteria</taxon>
        <taxon>Thermotogati</taxon>
        <taxon>Synergistota</taxon>
        <taxon>Synergistia</taxon>
        <taxon>Synergistales</taxon>
        <taxon>Thermovirgaceae</taxon>
        <taxon>Thermovirga</taxon>
    </lineage>
</organism>
<evidence type="ECO:0000313" key="3">
    <source>
        <dbReference type="EMBL" id="AER66690.1"/>
    </source>
</evidence>
<dbReference type="STRING" id="580340.Tlie_0957"/>
<evidence type="ECO:0000256" key="1">
    <source>
        <dbReference type="ARBA" id="ARBA00023002"/>
    </source>
</evidence>
<dbReference type="AlphaFoldDB" id="G7V9Z0"/>
<dbReference type="EMBL" id="CP003096">
    <property type="protein sequence ID" value="AER66690.1"/>
    <property type="molecule type" value="Genomic_DNA"/>
</dbReference>
<reference evidence="3 4" key="2">
    <citation type="journal article" date="2012" name="Stand. Genomic Sci.">
        <title>Genome sequence of the moderately thermophilic, amino-acid-degrading and sulfur-reducing bacterium Thermovirga lienii type strain (Cas60314(T)).</title>
        <authorList>
            <person name="Goker M."/>
            <person name="Saunders E."/>
            <person name="Lapidus A."/>
            <person name="Nolan M."/>
            <person name="Lucas S."/>
            <person name="Hammon N."/>
            <person name="Deshpande S."/>
            <person name="Cheng J.F."/>
            <person name="Han C."/>
            <person name="Tapia R."/>
            <person name="Goodwin L.A."/>
            <person name="Pitluck S."/>
            <person name="Liolios K."/>
            <person name="Mavromatis K."/>
            <person name="Pagani I."/>
            <person name="Ivanova N."/>
            <person name="Mikhailova N."/>
            <person name="Pati A."/>
            <person name="Chen A."/>
            <person name="Palaniappan K."/>
            <person name="Land M."/>
            <person name="Chang Y.J."/>
            <person name="Jeffries C.D."/>
            <person name="Brambilla E.M."/>
            <person name="Rohde M."/>
            <person name="Spring S."/>
            <person name="Detter J.C."/>
            <person name="Woyke T."/>
            <person name="Bristow J."/>
            <person name="Eisen J.A."/>
            <person name="Markowitz V."/>
            <person name="Hugenholtz P."/>
            <person name="Kyrpides N.C."/>
            <person name="Klenk H.P."/>
        </authorList>
    </citation>
    <scope>NUCLEOTIDE SEQUENCE [LARGE SCALE GENOMIC DNA]</scope>
    <source>
        <strain evidence="4">ATCC BAA-1197 / DSM 17291 / Cas60314</strain>
    </source>
</reference>
<dbReference type="KEGG" id="tli:Tlie_0957"/>
<dbReference type="InterPro" id="IPR051457">
    <property type="entry name" value="2-oxoacid:Fd_oxidoreductase"/>
</dbReference>
<gene>
    <name evidence="3" type="ordered locus">Tlie_0957</name>
</gene>